<dbReference type="Pfam" id="PF12833">
    <property type="entry name" value="HTH_18"/>
    <property type="match status" value="1"/>
</dbReference>
<dbReference type="SUPFAM" id="SSF46689">
    <property type="entry name" value="Homeodomain-like"/>
    <property type="match status" value="1"/>
</dbReference>
<gene>
    <name evidence="5" type="ORF">JCM19239_2334</name>
</gene>
<accession>A0ABQ0JB61</accession>
<evidence type="ECO:0000313" key="6">
    <source>
        <dbReference type="Proteomes" id="UP000029223"/>
    </source>
</evidence>
<sequence length="347" mass="40488">MKRAISSLRNLVYVIGINRLRLNKVMRKSPIPLLLTSSESMHFFTPYFEAKGIEWKATAKEFDLPVDYSSSEDWIPAKSFSLFLNSMSKYCDDDLPIWVGQKAAQRFIQGHWDVVEKGAKFREVIESMMRHAHSFTRQSTYWLVEIDGQWCWCNRSEMKPSFPGSVAYEWFRVAMLTYICRHWLGDDWIPSSLSVMTDEHQGKKYADILFPEMNVHYEQAFMKLELSGVEGLQPVVNKPLTSRDIKEIEILSDSYCHLPHFTLDWLASLFGVTTKTLYRYFKDHNTKFNTIKKRALLKKAQHLLHATEDTVSDISYRMGYRDVSNFNRAIKSMTGFTPAQIRTQVNL</sequence>
<reference evidence="6" key="1">
    <citation type="submission" date="2014-09" db="EMBL/GenBank/DDBJ databases">
        <title>Vibrio variabilis JCM 19239. (C206) whole genome shotgun sequence.</title>
        <authorList>
            <person name="Sawabe T."/>
            <person name="Meirelles P."/>
            <person name="Nakanishi M."/>
            <person name="Sayaka M."/>
            <person name="Hattori M."/>
            <person name="Ohkuma M."/>
        </authorList>
    </citation>
    <scope>NUCLEOTIDE SEQUENCE [LARGE SCALE GENOMIC DNA]</scope>
    <source>
        <strain evidence="6">JCM 19239</strain>
    </source>
</reference>
<dbReference type="PANTHER" id="PTHR43280">
    <property type="entry name" value="ARAC-FAMILY TRANSCRIPTIONAL REGULATOR"/>
    <property type="match status" value="1"/>
</dbReference>
<dbReference type="SMART" id="SM00342">
    <property type="entry name" value="HTH_ARAC"/>
    <property type="match status" value="1"/>
</dbReference>
<dbReference type="Proteomes" id="UP000029223">
    <property type="component" value="Unassembled WGS sequence"/>
</dbReference>
<keyword evidence="2" id="KW-0238">DNA-binding</keyword>
<evidence type="ECO:0000259" key="4">
    <source>
        <dbReference type="PROSITE" id="PS01124"/>
    </source>
</evidence>
<comment type="caution">
    <text evidence="5">The sequence shown here is derived from an EMBL/GenBank/DDBJ whole genome shotgun (WGS) entry which is preliminary data.</text>
</comment>
<dbReference type="PROSITE" id="PS01124">
    <property type="entry name" value="HTH_ARAC_FAMILY_2"/>
    <property type="match status" value="1"/>
</dbReference>
<organism evidence="5 6">
    <name type="scientific">Vibrio variabilis</name>
    <dbReference type="NCBI Taxonomy" id="990271"/>
    <lineage>
        <taxon>Bacteria</taxon>
        <taxon>Pseudomonadati</taxon>
        <taxon>Pseudomonadota</taxon>
        <taxon>Gammaproteobacteria</taxon>
        <taxon>Vibrionales</taxon>
        <taxon>Vibrionaceae</taxon>
        <taxon>Vibrio</taxon>
    </lineage>
</organism>
<evidence type="ECO:0000256" key="1">
    <source>
        <dbReference type="ARBA" id="ARBA00023015"/>
    </source>
</evidence>
<dbReference type="Gene3D" id="1.10.10.60">
    <property type="entry name" value="Homeodomain-like"/>
    <property type="match status" value="1"/>
</dbReference>
<keyword evidence="1" id="KW-0805">Transcription regulation</keyword>
<evidence type="ECO:0000256" key="3">
    <source>
        <dbReference type="ARBA" id="ARBA00023163"/>
    </source>
</evidence>
<dbReference type="EMBL" id="BBMS01000014">
    <property type="protein sequence ID" value="GAL26003.1"/>
    <property type="molecule type" value="Genomic_DNA"/>
</dbReference>
<dbReference type="PANTHER" id="PTHR43280:SF2">
    <property type="entry name" value="HTH-TYPE TRANSCRIPTIONAL REGULATOR EXSA"/>
    <property type="match status" value="1"/>
</dbReference>
<keyword evidence="6" id="KW-1185">Reference proteome</keyword>
<name>A0ABQ0JB61_9VIBR</name>
<dbReference type="InterPro" id="IPR018060">
    <property type="entry name" value="HTH_AraC"/>
</dbReference>
<keyword evidence="3" id="KW-0804">Transcription</keyword>
<feature type="domain" description="HTH araC/xylS-type" evidence="4">
    <location>
        <begin position="245"/>
        <end position="344"/>
    </location>
</feature>
<protein>
    <recommendedName>
        <fullName evidence="4">HTH araC/xylS-type domain-containing protein</fullName>
    </recommendedName>
</protein>
<evidence type="ECO:0000313" key="5">
    <source>
        <dbReference type="EMBL" id="GAL26003.1"/>
    </source>
</evidence>
<dbReference type="InterPro" id="IPR009057">
    <property type="entry name" value="Homeodomain-like_sf"/>
</dbReference>
<proteinExistence type="predicted"/>
<evidence type="ECO:0000256" key="2">
    <source>
        <dbReference type="ARBA" id="ARBA00023125"/>
    </source>
</evidence>